<keyword evidence="2" id="KW-1185">Reference proteome</keyword>
<gene>
    <name evidence="1" type="ORF">G6N73_04525</name>
</gene>
<dbReference type="EMBL" id="JAAKZF010000003">
    <property type="protein sequence ID" value="NGO50452.1"/>
    <property type="molecule type" value="Genomic_DNA"/>
</dbReference>
<reference evidence="1 2" key="1">
    <citation type="submission" date="2020-02" db="EMBL/GenBank/DDBJ databases">
        <title>Genome sequence of strain CCNWXJ40-4.</title>
        <authorList>
            <person name="Gao J."/>
            <person name="Sun J."/>
        </authorList>
    </citation>
    <scope>NUCLEOTIDE SEQUENCE [LARGE SCALE GENOMIC DNA]</scope>
    <source>
        <strain evidence="1 2">CCNWXJ 40-4</strain>
    </source>
</reference>
<dbReference type="AlphaFoldDB" id="A0A6G4W6T4"/>
<dbReference type="Gene3D" id="6.10.250.730">
    <property type="match status" value="1"/>
</dbReference>
<comment type="caution">
    <text evidence="1">The sequence shown here is derived from an EMBL/GenBank/DDBJ whole genome shotgun (WGS) entry which is preliminary data.</text>
</comment>
<evidence type="ECO:0000313" key="1">
    <source>
        <dbReference type="EMBL" id="NGO50452.1"/>
    </source>
</evidence>
<proteinExistence type="predicted"/>
<dbReference type="RefSeq" id="WP_165023962.1">
    <property type="nucleotide sequence ID" value="NZ_JAAKZF010000003.1"/>
</dbReference>
<name>A0A6G4W6T4_9HYPH</name>
<sequence>MDERFATPVYVVDGSRIIREIACLEDAIDFLEALRAPVNGTVHETALKACYRAAAGLLPVDNARRAFESFAKMSRILEDAPPQPWMIQVKDETDGGAAK</sequence>
<dbReference type="Pfam" id="PF06169">
    <property type="entry name" value="DUF982"/>
    <property type="match status" value="1"/>
</dbReference>
<evidence type="ECO:0000313" key="2">
    <source>
        <dbReference type="Proteomes" id="UP001642900"/>
    </source>
</evidence>
<organism evidence="1 2">
    <name type="scientific">Allomesorhizobium camelthorni</name>
    <dbReference type="NCBI Taxonomy" id="475069"/>
    <lineage>
        <taxon>Bacteria</taxon>
        <taxon>Pseudomonadati</taxon>
        <taxon>Pseudomonadota</taxon>
        <taxon>Alphaproteobacteria</taxon>
        <taxon>Hyphomicrobiales</taxon>
        <taxon>Phyllobacteriaceae</taxon>
        <taxon>Allomesorhizobium</taxon>
    </lineage>
</organism>
<dbReference type="Proteomes" id="UP001642900">
    <property type="component" value="Unassembled WGS sequence"/>
</dbReference>
<dbReference type="InterPro" id="IPR010385">
    <property type="entry name" value="DUF982"/>
</dbReference>
<accession>A0A6G4W6T4</accession>
<protein>
    <submittedName>
        <fullName evidence="1">DUF982 domain-containing protein</fullName>
    </submittedName>
</protein>